<gene>
    <name evidence="1" type="ORF">K9W46_12085</name>
</gene>
<sequence length="67" mass="7851">MSKLYLACKLIDVGTCTIVIYNQQVDDELLALDDEDEFVVYLDSVGRIKRDYGLKSLFIYMKINYEF</sequence>
<reference evidence="1" key="1">
    <citation type="journal article" date="2022" name="Nat. Microbiol.">
        <title>Unique mobile elements and scalable gene flow at the prokaryote-eukaryote boundary revealed by circularized Asgard archaea genomes.</title>
        <authorList>
            <person name="Wu F."/>
            <person name="Speth D.R."/>
            <person name="Philosof A."/>
            <person name="Cremiere A."/>
            <person name="Narayanan A."/>
            <person name="Barco R.A."/>
            <person name="Connon S.A."/>
            <person name="Amend J.P."/>
            <person name="Antoshechkin I.A."/>
            <person name="Orphan V.J."/>
        </authorList>
    </citation>
    <scope>NUCLEOTIDE SEQUENCE</scope>
    <source>
        <strain evidence="1">PR6</strain>
    </source>
</reference>
<proteinExistence type="predicted"/>
<dbReference type="Proteomes" id="UP001200513">
    <property type="component" value="Chromosome"/>
</dbReference>
<accession>A0A9Y1BQM4</accession>
<evidence type="ECO:0000313" key="1">
    <source>
        <dbReference type="EMBL" id="UJG43100.1"/>
    </source>
</evidence>
<dbReference type="SUPFAM" id="SSF55469">
    <property type="entry name" value="FMN-dependent nitroreductase-like"/>
    <property type="match status" value="1"/>
</dbReference>
<name>A0A9Y1BQM4_9ARCH</name>
<protein>
    <submittedName>
        <fullName evidence="1">Uncharacterized protein</fullName>
    </submittedName>
</protein>
<dbReference type="InterPro" id="IPR000415">
    <property type="entry name" value="Nitroreductase-like"/>
</dbReference>
<dbReference type="AlphaFoldDB" id="A0A9Y1BQM4"/>
<dbReference type="EMBL" id="CP084167">
    <property type="protein sequence ID" value="UJG43100.1"/>
    <property type="molecule type" value="Genomic_DNA"/>
</dbReference>
<organism evidence="1">
    <name type="scientific">Candidatus Heimdallarchaeum endolithica</name>
    <dbReference type="NCBI Taxonomy" id="2876572"/>
    <lineage>
        <taxon>Archaea</taxon>
        <taxon>Promethearchaeati</taxon>
        <taxon>Candidatus Heimdallarchaeota</taxon>
        <taxon>Candidatus Heimdallarchaeia (ex Rinke et al. 2021) (nom. nud.)</taxon>
        <taxon>Candidatus Heimdallarchaeales</taxon>
        <taxon>Candidatus Heimdallarchaeaceae</taxon>
        <taxon>Candidatus Heimdallarchaeum</taxon>
    </lineage>
</organism>
<dbReference type="GO" id="GO:0016491">
    <property type="term" value="F:oxidoreductase activity"/>
    <property type="evidence" value="ECO:0007669"/>
    <property type="project" value="InterPro"/>
</dbReference>